<dbReference type="OrthoDB" id="1933168at2759"/>
<feature type="compositionally biased region" description="Basic and acidic residues" evidence="1">
    <location>
        <begin position="217"/>
        <end position="233"/>
    </location>
</feature>
<reference evidence="4" key="1">
    <citation type="journal article" date="2016" name="Nature">
        <title>The genome of the seagrass Zostera marina reveals angiosperm adaptation to the sea.</title>
        <authorList>
            <person name="Olsen J.L."/>
            <person name="Rouze P."/>
            <person name="Verhelst B."/>
            <person name="Lin Y.-C."/>
            <person name="Bayer T."/>
            <person name="Collen J."/>
            <person name="Dattolo E."/>
            <person name="De Paoli E."/>
            <person name="Dittami S."/>
            <person name="Maumus F."/>
            <person name="Michel G."/>
            <person name="Kersting A."/>
            <person name="Lauritano C."/>
            <person name="Lohaus R."/>
            <person name="Toepel M."/>
            <person name="Tonon T."/>
            <person name="Vanneste K."/>
            <person name="Amirebrahimi M."/>
            <person name="Brakel J."/>
            <person name="Bostroem C."/>
            <person name="Chovatia M."/>
            <person name="Grimwood J."/>
            <person name="Jenkins J.W."/>
            <person name="Jueterbock A."/>
            <person name="Mraz A."/>
            <person name="Stam W.T."/>
            <person name="Tice H."/>
            <person name="Bornberg-Bauer E."/>
            <person name="Green P.J."/>
            <person name="Pearson G.A."/>
            <person name="Procaccini G."/>
            <person name="Duarte C.M."/>
            <person name="Schmutz J."/>
            <person name="Reusch T.B.H."/>
            <person name="Van de Peer Y."/>
        </authorList>
    </citation>
    <scope>NUCLEOTIDE SEQUENCE [LARGE SCALE GENOMIC DNA]</scope>
    <source>
        <strain evidence="4">cv. Finnish</strain>
    </source>
</reference>
<gene>
    <name evidence="3" type="ORF">ZOSMA_11G01140</name>
</gene>
<dbReference type="Pfam" id="PF05553">
    <property type="entry name" value="DUF761"/>
    <property type="match status" value="1"/>
</dbReference>
<dbReference type="PANTHER" id="PTHR33098:SF75">
    <property type="entry name" value="DUF4408 DOMAIN PROTEIN"/>
    <property type="match status" value="1"/>
</dbReference>
<comment type="caution">
    <text evidence="3">The sequence shown here is derived from an EMBL/GenBank/DDBJ whole genome shotgun (WGS) entry which is preliminary data.</text>
</comment>
<keyword evidence="2" id="KW-0812">Transmembrane</keyword>
<dbReference type="InterPro" id="IPR008480">
    <property type="entry name" value="DUF761_pln"/>
</dbReference>
<name>A0A0K9Q1B6_ZOSMR</name>
<dbReference type="PANTHER" id="PTHR33098">
    <property type="entry name" value="COTTON FIBER (DUF761)"/>
    <property type="match status" value="1"/>
</dbReference>
<sequence>MIMWPVSKARANPAVLLLAVVVSLFLTVRFVVPYSTHLFTTTLPSAWIVGREFLVQPYLFFLLNFIIVVIWMLSERHAKHSSSTYDKQCQQLETPPPLITLSPRAVPYETAVGFSSPSALETTKSVHPVSSVAATCDELDAEYEFAPADITLADDLNYKAPIVPEDESLSELKTMDATWESIMAVTPTRNVLEKSETRKEATRVVENFKSPTITDISKENADRSKMKKSDTVKKATSRRRAPVRRMEIEEIGSAELNLQYEAFIKRRHKQLLLEKQESNQRYIDMMMKTGVQIIDN</sequence>
<keyword evidence="2" id="KW-0472">Membrane</keyword>
<evidence type="ECO:0000313" key="3">
    <source>
        <dbReference type="EMBL" id="KMZ75086.1"/>
    </source>
</evidence>
<dbReference type="Proteomes" id="UP000036987">
    <property type="component" value="Unassembled WGS sequence"/>
</dbReference>
<proteinExistence type="predicted"/>
<evidence type="ECO:0008006" key="5">
    <source>
        <dbReference type="Google" id="ProtNLM"/>
    </source>
</evidence>
<keyword evidence="4" id="KW-1185">Reference proteome</keyword>
<evidence type="ECO:0000256" key="1">
    <source>
        <dbReference type="SAM" id="MobiDB-lite"/>
    </source>
</evidence>
<feature type="region of interest" description="Disordered" evidence="1">
    <location>
        <begin position="217"/>
        <end position="239"/>
    </location>
</feature>
<feature type="transmembrane region" description="Helical" evidence="2">
    <location>
        <begin position="53"/>
        <end position="73"/>
    </location>
</feature>
<dbReference type="EMBL" id="LFYR01000216">
    <property type="protein sequence ID" value="KMZ75086.1"/>
    <property type="molecule type" value="Genomic_DNA"/>
</dbReference>
<keyword evidence="2" id="KW-1133">Transmembrane helix</keyword>
<dbReference type="AlphaFoldDB" id="A0A0K9Q1B6"/>
<accession>A0A0K9Q1B6</accession>
<organism evidence="3 4">
    <name type="scientific">Zostera marina</name>
    <name type="common">Eelgrass</name>
    <dbReference type="NCBI Taxonomy" id="29655"/>
    <lineage>
        <taxon>Eukaryota</taxon>
        <taxon>Viridiplantae</taxon>
        <taxon>Streptophyta</taxon>
        <taxon>Embryophyta</taxon>
        <taxon>Tracheophyta</taxon>
        <taxon>Spermatophyta</taxon>
        <taxon>Magnoliopsida</taxon>
        <taxon>Liliopsida</taxon>
        <taxon>Zosteraceae</taxon>
        <taxon>Zostera</taxon>
    </lineage>
</organism>
<evidence type="ECO:0000256" key="2">
    <source>
        <dbReference type="SAM" id="Phobius"/>
    </source>
</evidence>
<protein>
    <recommendedName>
        <fullName evidence="5">DUF4408 domain-containing protein</fullName>
    </recommendedName>
</protein>
<evidence type="ECO:0000313" key="4">
    <source>
        <dbReference type="Proteomes" id="UP000036987"/>
    </source>
</evidence>